<dbReference type="AlphaFoldDB" id="A0AAV1QV11"/>
<gene>
    <name evidence="1" type="ORF">DCAF_LOCUS2026</name>
</gene>
<accession>A0AAV1QV11</accession>
<comment type="caution">
    <text evidence="1">The sequence shown here is derived from an EMBL/GenBank/DDBJ whole genome shotgun (WGS) entry which is preliminary data.</text>
</comment>
<feature type="non-terminal residue" evidence="1">
    <location>
        <position position="201"/>
    </location>
</feature>
<proteinExistence type="predicted"/>
<evidence type="ECO:0000313" key="2">
    <source>
        <dbReference type="Proteomes" id="UP001314170"/>
    </source>
</evidence>
<dbReference type="EMBL" id="CAWUPB010000293">
    <property type="protein sequence ID" value="CAK7324382.1"/>
    <property type="molecule type" value="Genomic_DNA"/>
</dbReference>
<organism evidence="1 2">
    <name type="scientific">Dovyalis caffra</name>
    <dbReference type="NCBI Taxonomy" id="77055"/>
    <lineage>
        <taxon>Eukaryota</taxon>
        <taxon>Viridiplantae</taxon>
        <taxon>Streptophyta</taxon>
        <taxon>Embryophyta</taxon>
        <taxon>Tracheophyta</taxon>
        <taxon>Spermatophyta</taxon>
        <taxon>Magnoliopsida</taxon>
        <taxon>eudicotyledons</taxon>
        <taxon>Gunneridae</taxon>
        <taxon>Pentapetalae</taxon>
        <taxon>rosids</taxon>
        <taxon>fabids</taxon>
        <taxon>Malpighiales</taxon>
        <taxon>Salicaceae</taxon>
        <taxon>Flacourtieae</taxon>
        <taxon>Dovyalis</taxon>
    </lineage>
</organism>
<keyword evidence="2" id="KW-1185">Reference proteome</keyword>
<sequence length="201" mass="22572">MEGHCMPEERDLVPAPWAIHQHSFPSGTKTDSKSLAYYTLLSRAFFQNSSAPTYRVLSHDLGPWAEGFHASLSSLDWPMRDRVEDVIKEAAPKEGGAVGANHLIKPELNQPLELGLNLLSQPKSYKKLWTEWDLLLRAASFRQRQEFRSYGMELLRTAVGYFVDRKSRSQSEPPILSPYVGDVLTELITESAGDSWPAPGT</sequence>
<dbReference type="Proteomes" id="UP001314170">
    <property type="component" value="Unassembled WGS sequence"/>
</dbReference>
<reference evidence="1 2" key="1">
    <citation type="submission" date="2024-01" db="EMBL/GenBank/DDBJ databases">
        <authorList>
            <person name="Waweru B."/>
        </authorList>
    </citation>
    <scope>NUCLEOTIDE SEQUENCE [LARGE SCALE GENOMIC DNA]</scope>
</reference>
<name>A0AAV1QV11_9ROSI</name>
<protein>
    <submittedName>
        <fullName evidence="1">Uncharacterized protein</fullName>
    </submittedName>
</protein>
<evidence type="ECO:0000313" key="1">
    <source>
        <dbReference type="EMBL" id="CAK7324382.1"/>
    </source>
</evidence>